<reference evidence="2 3" key="1">
    <citation type="journal article" date="2016" name="Front. Microbiol.">
        <title>Comprehensive Phylogenetic Analysis of Bovine Non-aureus Staphylococci Species Based on Whole-Genome Sequencing.</title>
        <authorList>
            <person name="Naushad S."/>
            <person name="Barkema H.W."/>
            <person name="Luby C."/>
            <person name="Condas L.A."/>
            <person name="Nobrega D.B."/>
            <person name="Carson D.A."/>
            <person name="De Buck J."/>
        </authorList>
    </citation>
    <scope>NUCLEOTIDE SEQUENCE [LARGE SCALE GENOMIC DNA]</scope>
    <source>
        <strain evidence="2 3">SNUC 5959</strain>
    </source>
</reference>
<protein>
    <recommendedName>
        <fullName evidence="4">ABC transporter permease</fullName>
    </recommendedName>
</protein>
<feature type="transmembrane region" description="Helical" evidence="1">
    <location>
        <begin position="94"/>
        <end position="116"/>
    </location>
</feature>
<dbReference type="InterPro" id="IPR051784">
    <property type="entry name" value="Nod_factor_ABC_transporter"/>
</dbReference>
<proteinExistence type="predicted"/>
<organism evidence="2 3">
    <name type="scientific">Staphylococcus hyicus</name>
    <dbReference type="NCBI Taxonomy" id="1284"/>
    <lineage>
        <taxon>Bacteria</taxon>
        <taxon>Bacillati</taxon>
        <taxon>Bacillota</taxon>
        <taxon>Bacilli</taxon>
        <taxon>Bacillales</taxon>
        <taxon>Staphylococcaceae</taxon>
        <taxon>Staphylococcus</taxon>
    </lineage>
</organism>
<dbReference type="RefSeq" id="WP_107633217.1">
    <property type="nucleotide sequence ID" value="NZ_CP170218.1"/>
</dbReference>
<comment type="caution">
    <text evidence="2">The sequence shown here is derived from an EMBL/GenBank/DDBJ whole genome shotgun (WGS) entry which is preliminary data.</text>
</comment>
<evidence type="ECO:0000313" key="2">
    <source>
        <dbReference type="EMBL" id="RIO43264.1"/>
    </source>
</evidence>
<keyword evidence="1" id="KW-0472">Membrane</keyword>
<dbReference type="PANTHER" id="PTHR43229:SF2">
    <property type="entry name" value="NODULATION PROTEIN J"/>
    <property type="match status" value="1"/>
</dbReference>
<evidence type="ECO:0000256" key="1">
    <source>
        <dbReference type="SAM" id="Phobius"/>
    </source>
</evidence>
<feature type="transmembrane region" description="Helical" evidence="1">
    <location>
        <begin position="50"/>
        <end position="73"/>
    </location>
</feature>
<dbReference type="PANTHER" id="PTHR43229">
    <property type="entry name" value="NODULATION PROTEIN J"/>
    <property type="match status" value="1"/>
</dbReference>
<evidence type="ECO:0008006" key="4">
    <source>
        <dbReference type="Google" id="ProtNLM"/>
    </source>
</evidence>
<feature type="transmembrane region" description="Helical" evidence="1">
    <location>
        <begin position="128"/>
        <end position="149"/>
    </location>
</feature>
<accession>A0A2T4R5H8</accession>
<keyword evidence="1" id="KW-0812">Transmembrane</keyword>
<dbReference type="STRING" id="1284.SHYC_07800"/>
<dbReference type="EMBL" id="QXVO01000046">
    <property type="protein sequence ID" value="RIO43264.1"/>
    <property type="molecule type" value="Genomic_DNA"/>
</dbReference>
<feature type="transmembrane region" description="Helical" evidence="1">
    <location>
        <begin position="161"/>
        <end position="179"/>
    </location>
</feature>
<keyword evidence="1" id="KW-1133">Transmembrane helix</keyword>
<name>A0A2T4R5H8_STAHY</name>
<dbReference type="Proteomes" id="UP000285625">
    <property type="component" value="Unassembled WGS sequence"/>
</dbReference>
<gene>
    <name evidence="2" type="ORF">BUZ57_11100</name>
</gene>
<dbReference type="AlphaFoldDB" id="A0A2T4R5H8"/>
<feature type="transmembrane region" description="Helical" evidence="1">
    <location>
        <begin position="211"/>
        <end position="233"/>
    </location>
</feature>
<feature type="transmembrane region" description="Helical" evidence="1">
    <location>
        <begin position="18"/>
        <end position="38"/>
    </location>
</feature>
<sequence>MLLKLCVLEIKRCMRQKLMLSSFVLLPICFYFIFIFQLNSEDAHSLKQEVMIRMALFSVLGYIVVTLPQDLIIEKQIGWAKRIVTSSTTYTVYFISKVFKTLFLSSIGCLSIFYAGFVNGVSLTTFQWINIFLTLLIGSLVLYPVAFLLSFYKDISRVAPLSNFIYLLLALLGGLWVPIQSLPIPVRGICEYLPILHIQKIVLFYLNMGQILWFSVFKIFVYCIIMLIIIRIIQHKVGAFI</sequence>
<evidence type="ECO:0000313" key="3">
    <source>
        <dbReference type="Proteomes" id="UP000285625"/>
    </source>
</evidence>